<dbReference type="InterPro" id="IPR036271">
    <property type="entry name" value="Tet_transcr_reg_TetR-rel_C_sf"/>
</dbReference>
<reference evidence="6 7" key="1">
    <citation type="submission" date="2020-04" db="EMBL/GenBank/DDBJ databases">
        <title>Paeniglutamicibacter sp. ANT13_2, a novel actinomycete isolated from sediment in Antarctica.</title>
        <authorList>
            <person name="Sakdapetsiri C."/>
            <person name="Pinyakong O."/>
        </authorList>
    </citation>
    <scope>NUCLEOTIDE SEQUENCE [LARGE SCALE GENOMIC DNA]</scope>
    <source>
        <strain evidence="6 7">ANT13_2</strain>
    </source>
</reference>
<dbReference type="Proteomes" id="UP000746595">
    <property type="component" value="Unassembled WGS sequence"/>
</dbReference>
<keyword evidence="2 4" id="KW-0238">DNA-binding</keyword>
<dbReference type="PROSITE" id="PS50977">
    <property type="entry name" value="HTH_TETR_2"/>
    <property type="match status" value="1"/>
</dbReference>
<gene>
    <name evidence="6" type="ORF">HED64_18895</name>
</gene>
<evidence type="ECO:0000256" key="4">
    <source>
        <dbReference type="PROSITE-ProRule" id="PRU00335"/>
    </source>
</evidence>
<evidence type="ECO:0000313" key="6">
    <source>
        <dbReference type="EMBL" id="NKG22764.1"/>
    </source>
</evidence>
<keyword evidence="7" id="KW-1185">Reference proteome</keyword>
<keyword evidence="1" id="KW-0805">Transcription regulation</keyword>
<dbReference type="InterPro" id="IPR009057">
    <property type="entry name" value="Homeodomain-like_sf"/>
</dbReference>
<keyword evidence="3" id="KW-0804">Transcription</keyword>
<dbReference type="InterPro" id="IPR001647">
    <property type="entry name" value="HTH_TetR"/>
</dbReference>
<dbReference type="InterPro" id="IPR025996">
    <property type="entry name" value="MT1864/Rv1816-like_C"/>
</dbReference>
<evidence type="ECO:0000256" key="3">
    <source>
        <dbReference type="ARBA" id="ARBA00023163"/>
    </source>
</evidence>
<evidence type="ECO:0000313" key="7">
    <source>
        <dbReference type="Proteomes" id="UP000746595"/>
    </source>
</evidence>
<sequence>MIDQPYHHGKLREVLLDRAAEFIEEAGVEGLSLRQLARDAGVSHAAPGKHFRDKQALLDALALRGFLAMNARITEAARASGDHRARFVEIARAYVNFAVTRPVLLAVMYSTKHHPDASAELRSIGEDGMKITRALITEAQDAGVVAPGERETLAQVCFVSLHGAAVLASGNFLDGTSTDALVQATTDLLWAGMAAGLPGTEGASAS</sequence>
<dbReference type="SUPFAM" id="SSF48498">
    <property type="entry name" value="Tetracyclin repressor-like, C-terminal domain"/>
    <property type="match status" value="1"/>
</dbReference>
<comment type="caution">
    <text evidence="6">The sequence shown here is derived from an EMBL/GenBank/DDBJ whole genome shotgun (WGS) entry which is preliminary data.</text>
</comment>
<dbReference type="EMBL" id="JAAWVT010000015">
    <property type="protein sequence ID" value="NKG22764.1"/>
    <property type="molecule type" value="Genomic_DNA"/>
</dbReference>
<dbReference type="PANTHER" id="PTHR30055:SF220">
    <property type="entry name" value="TETR-FAMILY REGULATORY PROTEIN"/>
    <property type="match status" value="1"/>
</dbReference>
<evidence type="ECO:0000259" key="5">
    <source>
        <dbReference type="PROSITE" id="PS50977"/>
    </source>
</evidence>
<dbReference type="RefSeq" id="WP_168153500.1">
    <property type="nucleotide sequence ID" value="NZ_JAAWVT010000015.1"/>
</dbReference>
<evidence type="ECO:0000256" key="2">
    <source>
        <dbReference type="ARBA" id="ARBA00023125"/>
    </source>
</evidence>
<dbReference type="Pfam" id="PF00440">
    <property type="entry name" value="TetR_N"/>
    <property type="match status" value="1"/>
</dbReference>
<dbReference type="InterPro" id="IPR050109">
    <property type="entry name" value="HTH-type_TetR-like_transc_reg"/>
</dbReference>
<proteinExistence type="predicted"/>
<dbReference type="SUPFAM" id="SSF46689">
    <property type="entry name" value="Homeodomain-like"/>
    <property type="match status" value="1"/>
</dbReference>
<dbReference type="PRINTS" id="PR00455">
    <property type="entry name" value="HTHTETR"/>
</dbReference>
<dbReference type="PANTHER" id="PTHR30055">
    <property type="entry name" value="HTH-TYPE TRANSCRIPTIONAL REGULATOR RUTR"/>
    <property type="match status" value="1"/>
</dbReference>
<dbReference type="Gene3D" id="1.10.357.10">
    <property type="entry name" value="Tetracycline Repressor, domain 2"/>
    <property type="match status" value="1"/>
</dbReference>
<organism evidence="6 7">
    <name type="scientific">Paeniglutamicibacter terrestris</name>
    <dbReference type="NCBI Taxonomy" id="2723403"/>
    <lineage>
        <taxon>Bacteria</taxon>
        <taxon>Bacillati</taxon>
        <taxon>Actinomycetota</taxon>
        <taxon>Actinomycetes</taxon>
        <taxon>Micrococcales</taxon>
        <taxon>Micrococcaceae</taxon>
        <taxon>Paeniglutamicibacter</taxon>
    </lineage>
</organism>
<name>A0ABX1G9R5_9MICC</name>
<dbReference type="Pfam" id="PF13305">
    <property type="entry name" value="TetR_C_33"/>
    <property type="match status" value="1"/>
</dbReference>
<evidence type="ECO:0000256" key="1">
    <source>
        <dbReference type="ARBA" id="ARBA00023015"/>
    </source>
</evidence>
<protein>
    <submittedName>
        <fullName evidence="6">TetR/AcrR family transcriptional regulator</fullName>
    </submittedName>
</protein>
<accession>A0ABX1G9R5</accession>
<feature type="DNA-binding region" description="H-T-H motif" evidence="4">
    <location>
        <begin position="32"/>
        <end position="51"/>
    </location>
</feature>
<feature type="domain" description="HTH tetR-type" evidence="5">
    <location>
        <begin position="9"/>
        <end position="69"/>
    </location>
</feature>